<protein>
    <recommendedName>
        <fullName evidence="3">Disease resistance R13L4/SHOC-2-like LRR domain-containing protein</fullName>
    </recommendedName>
</protein>
<reference evidence="4" key="1">
    <citation type="submission" date="2021-03" db="EMBL/GenBank/DDBJ databases">
        <title>Chromosome level genome of the anhydrobiotic midge Polypedilum vanderplanki.</title>
        <authorList>
            <person name="Yoshida Y."/>
            <person name="Kikawada T."/>
            <person name="Gusev O."/>
        </authorList>
    </citation>
    <scope>NUCLEOTIDE SEQUENCE</scope>
    <source>
        <strain evidence="4">NIAS01</strain>
        <tissue evidence="4">Whole body or cell culture</tissue>
    </source>
</reference>
<dbReference type="GO" id="GO:0005737">
    <property type="term" value="C:cytoplasm"/>
    <property type="evidence" value="ECO:0007669"/>
    <property type="project" value="TreeGrafter"/>
</dbReference>
<proteinExistence type="predicted"/>
<dbReference type="PANTHER" id="PTHR48051">
    <property type="match status" value="1"/>
</dbReference>
<dbReference type="EMBL" id="JADBJN010000002">
    <property type="protein sequence ID" value="KAG5678308.1"/>
    <property type="molecule type" value="Genomic_DNA"/>
</dbReference>
<feature type="domain" description="Disease resistance R13L4/SHOC-2-like LRR" evidence="3">
    <location>
        <begin position="112"/>
        <end position="215"/>
    </location>
</feature>
<accession>A0A9J6C824</accession>
<dbReference type="SMART" id="SM00369">
    <property type="entry name" value="LRR_TYP"/>
    <property type="match status" value="10"/>
</dbReference>
<dbReference type="OrthoDB" id="676979at2759"/>
<dbReference type="Gene3D" id="3.80.10.10">
    <property type="entry name" value="Ribonuclease Inhibitor"/>
    <property type="match status" value="2"/>
</dbReference>
<dbReference type="Proteomes" id="UP001107558">
    <property type="component" value="Chromosome 2"/>
</dbReference>
<evidence type="ECO:0000256" key="2">
    <source>
        <dbReference type="ARBA" id="ARBA00022737"/>
    </source>
</evidence>
<dbReference type="PROSITE" id="PS51450">
    <property type="entry name" value="LRR"/>
    <property type="match status" value="4"/>
</dbReference>
<gene>
    <name evidence="4" type="ORF">PVAND_007994</name>
</gene>
<dbReference type="InterPro" id="IPR001611">
    <property type="entry name" value="Leu-rich_rpt"/>
</dbReference>
<dbReference type="Pfam" id="PF00560">
    <property type="entry name" value="LRR_1"/>
    <property type="match status" value="1"/>
</dbReference>
<organism evidence="4 5">
    <name type="scientific">Polypedilum vanderplanki</name>
    <name type="common">Sleeping chironomid midge</name>
    <dbReference type="NCBI Taxonomy" id="319348"/>
    <lineage>
        <taxon>Eukaryota</taxon>
        <taxon>Metazoa</taxon>
        <taxon>Ecdysozoa</taxon>
        <taxon>Arthropoda</taxon>
        <taxon>Hexapoda</taxon>
        <taxon>Insecta</taxon>
        <taxon>Pterygota</taxon>
        <taxon>Neoptera</taxon>
        <taxon>Endopterygota</taxon>
        <taxon>Diptera</taxon>
        <taxon>Nematocera</taxon>
        <taxon>Chironomoidea</taxon>
        <taxon>Chironomidae</taxon>
        <taxon>Chironominae</taxon>
        <taxon>Polypedilum</taxon>
        <taxon>Polypedilum</taxon>
    </lineage>
</organism>
<evidence type="ECO:0000313" key="4">
    <source>
        <dbReference type="EMBL" id="KAG5678308.1"/>
    </source>
</evidence>
<dbReference type="InterPro" id="IPR003591">
    <property type="entry name" value="Leu-rich_rpt_typical-subtyp"/>
</dbReference>
<dbReference type="InterPro" id="IPR055414">
    <property type="entry name" value="LRR_R13L4/SHOC2-like"/>
</dbReference>
<comment type="caution">
    <text evidence="4">The sequence shown here is derived from an EMBL/GenBank/DDBJ whole genome shotgun (WGS) entry which is preliminary data.</text>
</comment>
<dbReference type="SMART" id="SM00364">
    <property type="entry name" value="LRR_BAC"/>
    <property type="match status" value="10"/>
</dbReference>
<name>A0A9J6C824_POLVA</name>
<feature type="domain" description="Disease resistance R13L4/SHOC-2-like LRR" evidence="3">
    <location>
        <begin position="217"/>
        <end position="309"/>
    </location>
</feature>
<dbReference type="InterPro" id="IPR050216">
    <property type="entry name" value="LRR_domain-containing"/>
</dbReference>
<evidence type="ECO:0000313" key="5">
    <source>
        <dbReference type="Proteomes" id="UP001107558"/>
    </source>
</evidence>
<dbReference type="SUPFAM" id="SSF52058">
    <property type="entry name" value="L domain-like"/>
    <property type="match status" value="2"/>
</dbReference>
<dbReference type="PANTHER" id="PTHR48051:SF1">
    <property type="entry name" value="RAS SUPPRESSOR PROTEIN 1"/>
    <property type="match status" value="1"/>
</dbReference>
<dbReference type="InterPro" id="IPR025875">
    <property type="entry name" value="Leu-rich_rpt_4"/>
</dbReference>
<keyword evidence="2" id="KW-0677">Repeat</keyword>
<evidence type="ECO:0000256" key="1">
    <source>
        <dbReference type="ARBA" id="ARBA00022614"/>
    </source>
</evidence>
<keyword evidence="5" id="KW-1185">Reference proteome</keyword>
<dbReference type="AlphaFoldDB" id="A0A9J6C824"/>
<dbReference type="InterPro" id="IPR032675">
    <property type="entry name" value="LRR_dom_sf"/>
</dbReference>
<sequence length="610" mass="69907">MGWFLCCVTPKKRTKKQPIIADSLLDYSRCNLSEIPIPEEDLDFDALIEIDFSYNKLQDLNPILLHAKNLRVLNLSDNQLRVLPEQLSTAFKNLQSINLSHNYFESIPTFFSSSNFNHLYSIDLSNNPIGKILDGTITELVSLRELRLNSCNLNFLPANIARLTNLETLELRENYLESLPLSIKLLTKLRLLDIGRNNFEELPIELGYLFSIQELFCDENCLTDLSIVGELLNLRNLDISSNNLMTFPEEITKCTMLETLYADVNEFETLPESIGNLTKLTRLNLNYVRLKSLTSGIGQCEALQELNIHENYLEYLPSSIGFLRNLEILVAYDNRLMQLPLELASCTKLTHLNVANNKLNTLPDNIGYLKQLKSLNVMGNFLMYLPLSLGMLQNLEGLWLSPFQEGMKKPNLQRVEFGEIGIVLTSPLLEENYKPYDQKTALKNQFKIHFSVNNNSISDENDEETTMQNENEEKLRSPVQTTKMMRIPTPTQRERKRLEKFAKTISTERKDLSSKNFEIKEARVANINASTSGGVAYSNTPRQRRSLDPEYIEINNSNDFRPLPPPYMVACQYSKMTPTELENFQKMNKNNMSNDYSSNTANLTIISRNA</sequence>
<dbReference type="Pfam" id="PF23598">
    <property type="entry name" value="LRR_14"/>
    <property type="match status" value="2"/>
</dbReference>
<dbReference type="Pfam" id="PF12799">
    <property type="entry name" value="LRR_4"/>
    <property type="match status" value="1"/>
</dbReference>
<keyword evidence="1" id="KW-0433">Leucine-rich repeat</keyword>
<evidence type="ECO:0000259" key="3">
    <source>
        <dbReference type="Pfam" id="PF23598"/>
    </source>
</evidence>